<dbReference type="Pfam" id="PF00717">
    <property type="entry name" value="Peptidase_S24"/>
    <property type="match status" value="1"/>
</dbReference>
<dbReference type="InterPro" id="IPR039418">
    <property type="entry name" value="LexA-like"/>
</dbReference>
<keyword evidence="2" id="KW-0238">DNA-binding</keyword>
<dbReference type="PANTHER" id="PTHR40661:SF1">
    <property type="entry name" value="HTH CRO_C1-TYPE DOMAIN-CONTAINING PROTEIN"/>
    <property type="match status" value="1"/>
</dbReference>
<feature type="domain" description="Peptidase S24/S26A/S26B/S26C" evidence="4">
    <location>
        <begin position="123"/>
        <end position="222"/>
    </location>
</feature>
<dbReference type="Proteomes" id="UP001589734">
    <property type="component" value="Unassembled WGS sequence"/>
</dbReference>
<keyword evidence="1" id="KW-0805">Transcription regulation</keyword>
<sequence length="239" mass="27071">MKAIERLYEYINFKGIKATPFEVRIGLSNGYLGKQLKRNADLGEGILLRIIENCQDLNPIWLLLGSGSMLKDSYLENTIAGEKQIAENFSLKTDKTKSRQSIPLFDIQETTSVAALFRNQEQEQPTDYMTIPNLPKCDGAITVSGDSMYPLIKAGDIILYKKVKNNIDTIFWGEMYLISILDEDGNEFNMIRWIQKSEKGDQFVKLVSENEKHEPKDLPIQSINGLAIIKASLRVNSMS</sequence>
<dbReference type="InterPro" id="IPR015927">
    <property type="entry name" value="Peptidase_S24_S26A/B/C"/>
</dbReference>
<keyword evidence="3" id="KW-0804">Transcription</keyword>
<evidence type="ECO:0000313" key="6">
    <source>
        <dbReference type="Proteomes" id="UP001589734"/>
    </source>
</evidence>
<organism evidence="5 6">
    <name type="scientific">Flavobacterium procerum</name>
    <dbReference type="NCBI Taxonomy" id="1455569"/>
    <lineage>
        <taxon>Bacteria</taxon>
        <taxon>Pseudomonadati</taxon>
        <taxon>Bacteroidota</taxon>
        <taxon>Flavobacteriia</taxon>
        <taxon>Flavobacteriales</taxon>
        <taxon>Flavobacteriaceae</taxon>
        <taxon>Flavobacterium</taxon>
    </lineage>
</organism>
<evidence type="ECO:0000313" key="5">
    <source>
        <dbReference type="EMBL" id="MFC0077449.1"/>
    </source>
</evidence>
<keyword evidence="6" id="KW-1185">Reference proteome</keyword>
<dbReference type="RefSeq" id="WP_379685016.1">
    <property type="nucleotide sequence ID" value="NZ_JBHLYW010000008.1"/>
</dbReference>
<dbReference type="EMBL" id="JBHLYW010000008">
    <property type="protein sequence ID" value="MFC0077449.1"/>
    <property type="molecule type" value="Genomic_DNA"/>
</dbReference>
<evidence type="ECO:0000259" key="4">
    <source>
        <dbReference type="Pfam" id="PF00717"/>
    </source>
</evidence>
<name>A0ABV6BPR1_9FLAO</name>
<dbReference type="CDD" id="cd06529">
    <property type="entry name" value="S24_LexA-like"/>
    <property type="match status" value="1"/>
</dbReference>
<proteinExistence type="predicted"/>
<reference evidence="5 6" key="1">
    <citation type="submission" date="2024-09" db="EMBL/GenBank/DDBJ databases">
        <authorList>
            <person name="Sun Q."/>
            <person name="Mori K."/>
        </authorList>
    </citation>
    <scope>NUCLEOTIDE SEQUENCE [LARGE SCALE GENOMIC DNA]</scope>
    <source>
        <strain evidence="5 6">CGMCC 1.12926</strain>
    </source>
</reference>
<dbReference type="PANTHER" id="PTHR40661">
    <property type="match status" value="1"/>
</dbReference>
<dbReference type="Gene3D" id="2.10.109.10">
    <property type="entry name" value="Umud Fragment, subunit A"/>
    <property type="match status" value="1"/>
</dbReference>
<evidence type="ECO:0000256" key="3">
    <source>
        <dbReference type="ARBA" id="ARBA00023163"/>
    </source>
</evidence>
<gene>
    <name evidence="5" type="ORF">ACFFLS_10385</name>
</gene>
<comment type="caution">
    <text evidence="5">The sequence shown here is derived from an EMBL/GenBank/DDBJ whole genome shotgun (WGS) entry which is preliminary data.</text>
</comment>
<dbReference type="InterPro" id="IPR036286">
    <property type="entry name" value="LexA/Signal_pep-like_sf"/>
</dbReference>
<evidence type="ECO:0000256" key="2">
    <source>
        <dbReference type="ARBA" id="ARBA00023125"/>
    </source>
</evidence>
<protein>
    <submittedName>
        <fullName evidence="5">Helix-turn-helix transcriptional regulator</fullName>
    </submittedName>
</protein>
<dbReference type="SUPFAM" id="SSF51306">
    <property type="entry name" value="LexA/Signal peptidase"/>
    <property type="match status" value="1"/>
</dbReference>
<evidence type="ECO:0000256" key="1">
    <source>
        <dbReference type="ARBA" id="ARBA00023015"/>
    </source>
</evidence>
<accession>A0ABV6BPR1</accession>